<sequence length="76" mass="8869">MGYYQKLAWFDVCAAPICLLWFMGLCYLFCVGVVRPFLIKKDTAKRPFLFWGEREKKQDLLEVAAPSEMLSLEKSK</sequence>
<keyword evidence="1" id="KW-0472">Membrane</keyword>
<feature type="transmembrane region" description="Helical" evidence="1">
    <location>
        <begin position="14"/>
        <end position="38"/>
    </location>
</feature>
<evidence type="ECO:0000313" key="3">
    <source>
        <dbReference type="Proteomes" id="UP001176961"/>
    </source>
</evidence>
<dbReference type="Proteomes" id="UP001176961">
    <property type="component" value="Unassembled WGS sequence"/>
</dbReference>
<accession>A0AA36DVV9</accession>
<proteinExistence type="predicted"/>
<dbReference type="AlphaFoldDB" id="A0AA36DVV9"/>
<evidence type="ECO:0000313" key="2">
    <source>
        <dbReference type="EMBL" id="CAJ0593640.1"/>
    </source>
</evidence>
<evidence type="ECO:0000256" key="1">
    <source>
        <dbReference type="SAM" id="Phobius"/>
    </source>
</evidence>
<dbReference type="EMBL" id="CATQJL010000112">
    <property type="protein sequence ID" value="CAJ0593640.1"/>
    <property type="molecule type" value="Genomic_DNA"/>
</dbReference>
<gene>
    <name evidence="2" type="ORF">CYNAS_LOCUS5623</name>
</gene>
<organism evidence="2 3">
    <name type="scientific">Cylicocyclus nassatus</name>
    <name type="common">Nematode worm</name>
    <dbReference type="NCBI Taxonomy" id="53992"/>
    <lineage>
        <taxon>Eukaryota</taxon>
        <taxon>Metazoa</taxon>
        <taxon>Ecdysozoa</taxon>
        <taxon>Nematoda</taxon>
        <taxon>Chromadorea</taxon>
        <taxon>Rhabditida</taxon>
        <taxon>Rhabditina</taxon>
        <taxon>Rhabditomorpha</taxon>
        <taxon>Strongyloidea</taxon>
        <taxon>Strongylidae</taxon>
        <taxon>Cylicocyclus</taxon>
    </lineage>
</organism>
<keyword evidence="1" id="KW-1133">Transmembrane helix</keyword>
<name>A0AA36DVV9_CYLNA</name>
<keyword evidence="3" id="KW-1185">Reference proteome</keyword>
<keyword evidence="1" id="KW-0812">Transmembrane</keyword>
<comment type="caution">
    <text evidence="2">The sequence shown here is derived from an EMBL/GenBank/DDBJ whole genome shotgun (WGS) entry which is preliminary data.</text>
</comment>
<reference evidence="2" key="1">
    <citation type="submission" date="2023-07" db="EMBL/GenBank/DDBJ databases">
        <authorList>
            <consortium name="CYATHOMIX"/>
        </authorList>
    </citation>
    <scope>NUCLEOTIDE SEQUENCE</scope>
    <source>
        <strain evidence="2">N/A</strain>
    </source>
</reference>
<protein>
    <submittedName>
        <fullName evidence="2">Uncharacterized protein</fullName>
    </submittedName>
</protein>